<reference evidence="2" key="1">
    <citation type="journal article" date="2014" name="Front. Microbiol.">
        <title>High frequency of phylogenetically diverse reductive dehalogenase-homologous genes in deep subseafloor sedimentary metagenomes.</title>
        <authorList>
            <person name="Kawai M."/>
            <person name="Futagami T."/>
            <person name="Toyoda A."/>
            <person name="Takaki Y."/>
            <person name="Nishi S."/>
            <person name="Hori S."/>
            <person name="Arai W."/>
            <person name="Tsubouchi T."/>
            <person name="Morono Y."/>
            <person name="Uchiyama I."/>
            <person name="Ito T."/>
            <person name="Fujiyama A."/>
            <person name="Inagaki F."/>
            <person name="Takami H."/>
        </authorList>
    </citation>
    <scope>NUCLEOTIDE SEQUENCE</scope>
    <source>
        <strain evidence="2">Expedition CK06-06</strain>
    </source>
</reference>
<feature type="transmembrane region" description="Helical" evidence="1">
    <location>
        <begin position="26"/>
        <end position="57"/>
    </location>
</feature>
<name>X1F0F3_9ZZZZ</name>
<evidence type="ECO:0000256" key="1">
    <source>
        <dbReference type="SAM" id="Phobius"/>
    </source>
</evidence>
<dbReference type="AlphaFoldDB" id="X1F0F3"/>
<comment type="caution">
    <text evidence="2">The sequence shown here is derived from an EMBL/GenBank/DDBJ whole genome shotgun (WGS) entry which is preliminary data.</text>
</comment>
<feature type="non-terminal residue" evidence="2">
    <location>
        <position position="68"/>
    </location>
</feature>
<gene>
    <name evidence="2" type="ORF">S01H4_61846</name>
</gene>
<keyword evidence="1" id="KW-0472">Membrane</keyword>
<protein>
    <submittedName>
        <fullName evidence="2">Uncharacterized protein</fullName>
    </submittedName>
</protein>
<dbReference type="EMBL" id="BART01036768">
    <property type="protein sequence ID" value="GAH14303.1"/>
    <property type="molecule type" value="Genomic_DNA"/>
</dbReference>
<sequence length="68" mass="8119">MTTIEQQSTEDSLEEKTVREEIKNPYFWYLFILFAIFLASLLIPAILFMTYMILFFLPHFLETTSFIA</sequence>
<organism evidence="2">
    <name type="scientific">marine sediment metagenome</name>
    <dbReference type="NCBI Taxonomy" id="412755"/>
    <lineage>
        <taxon>unclassified sequences</taxon>
        <taxon>metagenomes</taxon>
        <taxon>ecological metagenomes</taxon>
    </lineage>
</organism>
<accession>X1F0F3</accession>
<keyword evidence="1" id="KW-1133">Transmembrane helix</keyword>
<keyword evidence="1" id="KW-0812">Transmembrane</keyword>
<evidence type="ECO:0000313" key="2">
    <source>
        <dbReference type="EMBL" id="GAH14303.1"/>
    </source>
</evidence>
<proteinExistence type="predicted"/>